<evidence type="ECO:0000256" key="1">
    <source>
        <dbReference type="ARBA" id="ARBA00000274"/>
    </source>
</evidence>
<organism evidence="4 5">
    <name type="scientific">Rohdeia mirabilis</name>
    <dbReference type="NCBI Taxonomy" id="2528008"/>
    <lineage>
        <taxon>Bacteria</taxon>
        <taxon>Pseudomonadati</taxon>
        <taxon>Planctomycetota</taxon>
        <taxon>Planctomycetia</taxon>
        <taxon>Planctomycetia incertae sedis</taxon>
        <taxon>Rohdeia</taxon>
    </lineage>
</organism>
<dbReference type="PANTHER" id="PTHR43393">
    <property type="entry name" value="CYTOKININ RIBOSIDE 5'-MONOPHOSPHATE PHOSPHORIBOHYDROLASE"/>
    <property type="match status" value="1"/>
</dbReference>
<dbReference type="Pfam" id="PF03641">
    <property type="entry name" value="Lysine_decarbox"/>
    <property type="match status" value="1"/>
</dbReference>
<evidence type="ECO:0000256" key="3">
    <source>
        <dbReference type="ARBA" id="ARBA00031983"/>
    </source>
</evidence>
<dbReference type="InterPro" id="IPR031100">
    <property type="entry name" value="LOG_fam"/>
</dbReference>
<dbReference type="OrthoDB" id="9801098at2"/>
<evidence type="ECO:0000313" key="4">
    <source>
        <dbReference type="EMBL" id="QDU86096.1"/>
    </source>
</evidence>
<dbReference type="EC" id="3.2.2.4" evidence="2"/>
<dbReference type="SUPFAM" id="SSF102405">
    <property type="entry name" value="MCP/YpsA-like"/>
    <property type="match status" value="1"/>
</dbReference>
<proteinExistence type="predicted"/>
<name>A0A518D3P1_9BACT</name>
<comment type="catalytic activity">
    <reaction evidence="1">
        <text>AMP + H2O = D-ribose 5-phosphate + adenine</text>
        <dbReference type="Rhea" id="RHEA:20129"/>
        <dbReference type="ChEBI" id="CHEBI:15377"/>
        <dbReference type="ChEBI" id="CHEBI:16708"/>
        <dbReference type="ChEBI" id="CHEBI:78346"/>
        <dbReference type="ChEBI" id="CHEBI:456215"/>
        <dbReference type="EC" id="3.2.2.4"/>
    </reaction>
</comment>
<evidence type="ECO:0000313" key="5">
    <source>
        <dbReference type="Proteomes" id="UP000319342"/>
    </source>
</evidence>
<dbReference type="AlphaFoldDB" id="A0A518D3P1"/>
<evidence type="ECO:0000256" key="2">
    <source>
        <dbReference type="ARBA" id="ARBA00011985"/>
    </source>
</evidence>
<dbReference type="Proteomes" id="UP000319342">
    <property type="component" value="Chromosome"/>
</dbReference>
<dbReference type="EMBL" id="CP036290">
    <property type="protein sequence ID" value="QDU86096.1"/>
    <property type="molecule type" value="Genomic_DNA"/>
</dbReference>
<keyword evidence="5" id="KW-1185">Reference proteome</keyword>
<dbReference type="GO" id="GO:0008714">
    <property type="term" value="F:AMP nucleosidase activity"/>
    <property type="evidence" value="ECO:0007669"/>
    <property type="project" value="UniProtKB-EC"/>
</dbReference>
<dbReference type="PANTHER" id="PTHR43393:SF3">
    <property type="entry name" value="LYSINE DECARBOXYLASE-LIKE PROTEIN"/>
    <property type="match status" value="1"/>
</dbReference>
<sequence>MSDSPHRPIKAYNNPEFLNSADARPLRILSEYLEPQRRFEEMSIKDTIVIFGSARIKSREAAEKALELARADGGDIAKAERDLEMSKYYEETRELAHRLTTWSKGLEGTDRRFVVCSGGGPGIMEAANRGASEAKGENIGLGISLPFEQSDNPYITRRLSLEFHYFFMRKFWFSYLAKAFIVMPGGFGTLDELFELLTLMQTFKIKKKIAVVLYGEEFWTKVFDFQPMIDFGTISPGDTDLFFKTDSVDAAFDHVSKFLEEHCLEPDRGTEKGTPELTL</sequence>
<accession>A0A518D3P1</accession>
<reference evidence="4 5" key="1">
    <citation type="submission" date="2019-02" db="EMBL/GenBank/DDBJ databases">
        <title>Deep-cultivation of Planctomycetes and their phenomic and genomic characterization uncovers novel biology.</title>
        <authorList>
            <person name="Wiegand S."/>
            <person name="Jogler M."/>
            <person name="Boedeker C."/>
            <person name="Pinto D."/>
            <person name="Vollmers J."/>
            <person name="Rivas-Marin E."/>
            <person name="Kohn T."/>
            <person name="Peeters S.H."/>
            <person name="Heuer A."/>
            <person name="Rast P."/>
            <person name="Oberbeckmann S."/>
            <person name="Bunk B."/>
            <person name="Jeske O."/>
            <person name="Meyerdierks A."/>
            <person name="Storesund J.E."/>
            <person name="Kallscheuer N."/>
            <person name="Luecker S."/>
            <person name="Lage O.M."/>
            <person name="Pohl T."/>
            <person name="Merkel B.J."/>
            <person name="Hornburger P."/>
            <person name="Mueller R.-W."/>
            <person name="Bruemmer F."/>
            <person name="Labrenz M."/>
            <person name="Spormann A.M."/>
            <person name="Op den Camp H."/>
            <person name="Overmann J."/>
            <person name="Amann R."/>
            <person name="Jetten M.S.M."/>
            <person name="Mascher T."/>
            <person name="Medema M.H."/>
            <person name="Devos D.P."/>
            <person name="Kaster A.-K."/>
            <person name="Ovreas L."/>
            <person name="Rohde M."/>
            <person name="Galperin M.Y."/>
            <person name="Jogler C."/>
        </authorList>
    </citation>
    <scope>NUCLEOTIDE SEQUENCE [LARGE SCALE GENOMIC DNA]</scope>
    <source>
        <strain evidence="4 5">Pla163</strain>
    </source>
</reference>
<gene>
    <name evidence="4" type="ORF">Pla163_32450</name>
</gene>
<dbReference type="InterPro" id="IPR052341">
    <property type="entry name" value="LOG_family_nucleotidases"/>
</dbReference>
<dbReference type="Gene3D" id="3.40.50.450">
    <property type="match status" value="1"/>
</dbReference>
<protein>
    <recommendedName>
        <fullName evidence="3">AMP nucleosidase</fullName>
        <ecNumber evidence="2">3.2.2.4</ecNumber>
    </recommendedName>
    <alternativeName>
        <fullName evidence="3">AMP nucleosidase</fullName>
    </alternativeName>
</protein>
<dbReference type="RefSeq" id="WP_145190703.1">
    <property type="nucleotide sequence ID" value="NZ_CP036290.1"/>
</dbReference>
<dbReference type="GO" id="GO:0005829">
    <property type="term" value="C:cytosol"/>
    <property type="evidence" value="ECO:0007669"/>
    <property type="project" value="TreeGrafter"/>
</dbReference>